<proteinExistence type="predicted"/>
<reference evidence="3" key="1">
    <citation type="submission" date="2023-10" db="EMBL/GenBank/DDBJ databases">
        <title>Chromosome-level genome of the transformable northern wattle, Acacia crassicarpa.</title>
        <authorList>
            <person name="Massaro I."/>
            <person name="Sinha N.R."/>
            <person name="Poethig S."/>
            <person name="Leichty A.R."/>
        </authorList>
    </citation>
    <scope>NUCLEOTIDE SEQUENCE</scope>
    <source>
        <strain evidence="3">Acra3RX</strain>
        <tissue evidence="3">Leaf</tissue>
    </source>
</reference>
<accession>A0AAE1IR63</accession>
<dbReference type="InterPro" id="IPR043424">
    <property type="entry name" value="BLT-like"/>
</dbReference>
<keyword evidence="1" id="KW-0175">Coiled coil</keyword>
<dbReference type="AlphaFoldDB" id="A0AAE1IR63"/>
<dbReference type="PANTHER" id="PTHR31071">
    <property type="entry name" value="GB|AAF24581.1"/>
    <property type="match status" value="1"/>
</dbReference>
<keyword evidence="4" id="KW-1185">Reference proteome</keyword>
<dbReference type="Proteomes" id="UP001293593">
    <property type="component" value="Unassembled WGS sequence"/>
</dbReference>
<sequence>MSSCLSLHSEKSLRHDQNKIRKRANCSSSSSSSSLFRRKYRFKRAILVAKKGGSSTPVPMWKTPSTSSPSPAAADHLAKFPNPLPPPSGLTTEDNEFSLSARKLAAALWEINDLSSSKIEKDLETERPRRHKGMRSREKAMNLLRSDLLPPHMSDPPDSPKSEMNGTKGEKLKKRVSNKLQLGDHYFRGLDVLSSPGFNEAANQPRNRTCGKCTTGVKNRLKEARSGLSTSKKLLKVLNQMCLQEQHSSSIPVILALGSELDRACNQIDQLIQEQSSNQNDIEFLINRFAEEKAAWKRREREKVRDAITHISEELEVEKKLRRQTERLNKKIAKEMANVKASHLKASKELEREKRAKEILEQICDELAKGIGEDRAQVEELKRESAKVREEVEKEREMLQLADVLREERVQMKLSEAKYQFEEKNAVLEKLRNELEAFMRSKDDEGKDDVSPEFKKMKDLESYLNKTYWGHQAAQKEDDFDVGDGVEHEGDDSADSDLHSIELNMDNDNKSYKWSYTCENDAQDDSGAVSVDKESIGRKSFSEKIQWTSICFNKGNTGCKKRDFGMEIKEISDELDDEVSSGLSSRAQARDDKDKIESYRSIMGLRDGTSCANPAQRRGQPLFLQDTVGESEDNSVIIEKEDLMQEAAGRKSGRLARIRFADHWEMDFPRKILMHFSICLIVKSLVKGKENREQPSNGPFRF</sequence>
<feature type="region of interest" description="Disordered" evidence="2">
    <location>
        <begin position="1"/>
        <end position="35"/>
    </location>
</feature>
<dbReference type="PANTHER" id="PTHR31071:SF16">
    <property type="entry name" value="MYB-LIKE PROTEIN Z ISOFORM X1"/>
    <property type="match status" value="1"/>
</dbReference>
<feature type="compositionally biased region" description="Low complexity" evidence="2">
    <location>
        <begin position="63"/>
        <end position="74"/>
    </location>
</feature>
<feature type="compositionally biased region" description="Basic and acidic residues" evidence="2">
    <location>
        <begin position="8"/>
        <end position="19"/>
    </location>
</feature>
<evidence type="ECO:0000256" key="2">
    <source>
        <dbReference type="SAM" id="MobiDB-lite"/>
    </source>
</evidence>
<dbReference type="EMBL" id="JAWXYG010000013">
    <property type="protein sequence ID" value="KAK4255273.1"/>
    <property type="molecule type" value="Genomic_DNA"/>
</dbReference>
<evidence type="ECO:0000313" key="3">
    <source>
        <dbReference type="EMBL" id="KAK4255273.1"/>
    </source>
</evidence>
<feature type="region of interest" description="Disordered" evidence="2">
    <location>
        <begin position="53"/>
        <end position="90"/>
    </location>
</feature>
<comment type="caution">
    <text evidence="3">The sequence shown here is derived from an EMBL/GenBank/DDBJ whole genome shotgun (WGS) entry which is preliminary data.</text>
</comment>
<evidence type="ECO:0000256" key="1">
    <source>
        <dbReference type="SAM" id="Coils"/>
    </source>
</evidence>
<feature type="coiled-coil region" evidence="1">
    <location>
        <begin position="364"/>
        <end position="448"/>
    </location>
</feature>
<protein>
    <submittedName>
        <fullName evidence="3">Uncharacterized protein</fullName>
    </submittedName>
</protein>
<name>A0AAE1IR63_9FABA</name>
<organism evidence="3 4">
    <name type="scientific">Acacia crassicarpa</name>
    <name type="common">northern wattle</name>
    <dbReference type="NCBI Taxonomy" id="499986"/>
    <lineage>
        <taxon>Eukaryota</taxon>
        <taxon>Viridiplantae</taxon>
        <taxon>Streptophyta</taxon>
        <taxon>Embryophyta</taxon>
        <taxon>Tracheophyta</taxon>
        <taxon>Spermatophyta</taxon>
        <taxon>Magnoliopsida</taxon>
        <taxon>eudicotyledons</taxon>
        <taxon>Gunneridae</taxon>
        <taxon>Pentapetalae</taxon>
        <taxon>rosids</taxon>
        <taxon>fabids</taxon>
        <taxon>Fabales</taxon>
        <taxon>Fabaceae</taxon>
        <taxon>Caesalpinioideae</taxon>
        <taxon>mimosoid clade</taxon>
        <taxon>Acacieae</taxon>
        <taxon>Acacia</taxon>
    </lineage>
</organism>
<gene>
    <name evidence="3" type="ORF">QN277_008290</name>
</gene>
<evidence type="ECO:0000313" key="4">
    <source>
        <dbReference type="Proteomes" id="UP001293593"/>
    </source>
</evidence>
<feature type="region of interest" description="Disordered" evidence="2">
    <location>
        <begin position="144"/>
        <end position="175"/>
    </location>
</feature>